<name>A0A174CI19_9FIRM</name>
<dbReference type="AlphaFoldDB" id="A0A174CI19"/>
<evidence type="ECO:0000313" key="1">
    <source>
        <dbReference type="EMBL" id="CUO12883.1"/>
    </source>
</evidence>
<proteinExistence type="predicted"/>
<gene>
    <name evidence="1" type="ORF">ERS852491_01367</name>
</gene>
<dbReference type="EMBL" id="CYZU01000009">
    <property type="protein sequence ID" value="CUO12883.1"/>
    <property type="molecule type" value="Genomic_DNA"/>
</dbReference>
<organism evidence="1 2">
    <name type="scientific">Faecalicatena contorta</name>
    <dbReference type="NCBI Taxonomy" id="39482"/>
    <lineage>
        <taxon>Bacteria</taxon>
        <taxon>Bacillati</taxon>
        <taxon>Bacillota</taxon>
        <taxon>Clostridia</taxon>
        <taxon>Lachnospirales</taxon>
        <taxon>Lachnospiraceae</taxon>
        <taxon>Faecalicatena</taxon>
    </lineage>
</organism>
<evidence type="ECO:0000313" key="2">
    <source>
        <dbReference type="Proteomes" id="UP000095544"/>
    </source>
</evidence>
<dbReference type="Pfam" id="PF14354">
    <property type="entry name" value="Lar_restr_allev"/>
    <property type="match status" value="1"/>
</dbReference>
<dbReference type="RefSeq" id="WP_055152158.1">
    <property type="nucleotide sequence ID" value="NZ_CYZU01000009.1"/>
</dbReference>
<dbReference type="STRING" id="39482.ERS852491_01367"/>
<accession>A0A174CI19</accession>
<dbReference type="OrthoDB" id="8778022at2"/>
<dbReference type="Proteomes" id="UP000095544">
    <property type="component" value="Unassembled WGS sequence"/>
</dbReference>
<protein>
    <submittedName>
        <fullName evidence="1">Restriction alleviation protein, Lar family</fullName>
    </submittedName>
</protein>
<reference evidence="1 2" key="1">
    <citation type="submission" date="2015-09" db="EMBL/GenBank/DDBJ databases">
        <authorList>
            <consortium name="Pathogen Informatics"/>
        </authorList>
    </citation>
    <scope>NUCLEOTIDE SEQUENCE [LARGE SCALE GENOMIC DNA]</scope>
    <source>
        <strain evidence="1 2">2789STDY5834876</strain>
    </source>
</reference>
<sequence>MKEHKEYKLKRCPFCGGEAEMKQNEFVGHQRVYIQCTSCHAVSCIQTEGQTMTFKDIPSRYVSIDECRQKAVEKWNRRAREGYVVVAGGVTV</sequence>